<name>A0ABP5WTP4_9ACTN</name>
<proteinExistence type="predicted"/>
<organism evidence="2 3">
    <name type="scientific">Streptomyces macrosporus</name>
    <dbReference type="NCBI Taxonomy" id="44032"/>
    <lineage>
        <taxon>Bacteria</taxon>
        <taxon>Bacillati</taxon>
        <taxon>Actinomycetota</taxon>
        <taxon>Actinomycetes</taxon>
        <taxon>Kitasatosporales</taxon>
        <taxon>Streptomycetaceae</taxon>
        <taxon>Streptomyces</taxon>
    </lineage>
</organism>
<evidence type="ECO:0000313" key="3">
    <source>
        <dbReference type="Proteomes" id="UP001501638"/>
    </source>
</evidence>
<protein>
    <submittedName>
        <fullName evidence="2">Uncharacterized protein</fullName>
    </submittedName>
</protein>
<keyword evidence="3" id="KW-1185">Reference proteome</keyword>
<evidence type="ECO:0000256" key="1">
    <source>
        <dbReference type="SAM" id="MobiDB-lite"/>
    </source>
</evidence>
<comment type="caution">
    <text evidence="2">The sequence shown here is derived from an EMBL/GenBank/DDBJ whole genome shotgun (WGS) entry which is preliminary data.</text>
</comment>
<evidence type="ECO:0000313" key="2">
    <source>
        <dbReference type="EMBL" id="GAA2432001.1"/>
    </source>
</evidence>
<dbReference type="Proteomes" id="UP001501638">
    <property type="component" value="Unassembled WGS sequence"/>
</dbReference>
<sequence length="126" mass="13005">MTTPRLPTAVRAIASWTSRPASTRSSPRADPDAGAGRAGTDSRTSARAAALTAAMVRKVARQPRCWPMKVPAGVPRTMPRFIPRVSLATAEACLPSGAVEAAVVIATAKNVATTRPATIRAANSTA</sequence>
<dbReference type="EMBL" id="BAAASZ010000011">
    <property type="protein sequence ID" value="GAA2432001.1"/>
    <property type="molecule type" value="Genomic_DNA"/>
</dbReference>
<accession>A0ABP5WTP4</accession>
<feature type="compositionally biased region" description="Low complexity" evidence="1">
    <location>
        <begin position="14"/>
        <end position="44"/>
    </location>
</feature>
<reference evidence="3" key="1">
    <citation type="journal article" date="2019" name="Int. J. Syst. Evol. Microbiol.">
        <title>The Global Catalogue of Microorganisms (GCM) 10K type strain sequencing project: providing services to taxonomists for standard genome sequencing and annotation.</title>
        <authorList>
            <consortium name="The Broad Institute Genomics Platform"/>
            <consortium name="The Broad Institute Genome Sequencing Center for Infectious Disease"/>
            <person name="Wu L."/>
            <person name="Ma J."/>
        </authorList>
    </citation>
    <scope>NUCLEOTIDE SEQUENCE [LARGE SCALE GENOMIC DNA]</scope>
    <source>
        <strain evidence="3">JCM 6305</strain>
    </source>
</reference>
<gene>
    <name evidence="2" type="ORF">GCM10010405_13620</name>
</gene>
<feature type="region of interest" description="Disordered" evidence="1">
    <location>
        <begin position="1"/>
        <end position="44"/>
    </location>
</feature>